<reference evidence="3" key="1">
    <citation type="submission" date="2018-08" db="EMBL/GenBank/DDBJ databases">
        <title>A genome reference for cultivated species of the human gut microbiota.</title>
        <authorList>
            <person name="Zou Y."/>
            <person name="Xue W."/>
            <person name="Luo G."/>
        </authorList>
    </citation>
    <scope>NUCLEOTIDE SEQUENCE [LARGE SCALE GENOMIC DNA]</scope>
    <source>
        <strain evidence="3">TF05-5AC</strain>
    </source>
</reference>
<dbReference type="Pfam" id="PF14501">
    <property type="entry name" value="HATPase_c_5"/>
    <property type="match status" value="1"/>
</dbReference>
<feature type="domain" description="Sensor histidine kinase NatK-like C-terminal" evidence="2">
    <location>
        <begin position="342"/>
        <end position="442"/>
    </location>
</feature>
<dbReference type="PANTHER" id="PTHR40448:SF1">
    <property type="entry name" value="TWO-COMPONENT SENSOR HISTIDINE KINASE"/>
    <property type="match status" value="1"/>
</dbReference>
<name>A0A3E3I764_9FIRM</name>
<keyword evidence="3" id="KW-0547">Nucleotide-binding</keyword>
<protein>
    <submittedName>
        <fullName evidence="3">ATP-binding protein</fullName>
    </submittedName>
</protein>
<dbReference type="CDD" id="cd16935">
    <property type="entry name" value="HATPase_AgrC-ComD-like"/>
    <property type="match status" value="1"/>
</dbReference>
<dbReference type="InterPro" id="IPR036890">
    <property type="entry name" value="HATPase_C_sf"/>
</dbReference>
<feature type="transmembrane region" description="Helical" evidence="1">
    <location>
        <begin position="14"/>
        <end position="35"/>
    </location>
</feature>
<accession>A0A3E3I764</accession>
<feature type="transmembrane region" description="Helical" evidence="1">
    <location>
        <begin position="72"/>
        <end position="89"/>
    </location>
</feature>
<feature type="transmembrane region" description="Helical" evidence="1">
    <location>
        <begin position="42"/>
        <end position="60"/>
    </location>
</feature>
<dbReference type="GO" id="GO:0042802">
    <property type="term" value="F:identical protein binding"/>
    <property type="evidence" value="ECO:0007669"/>
    <property type="project" value="TreeGrafter"/>
</dbReference>
<dbReference type="GO" id="GO:0005524">
    <property type="term" value="F:ATP binding"/>
    <property type="evidence" value="ECO:0007669"/>
    <property type="project" value="UniProtKB-KW"/>
</dbReference>
<keyword evidence="1" id="KW-1133">Transmembrane helix</keyword>
<organism evidence="3 4">
    <name type="scientific">Eisenbergiella massiliensis</name>
    <dbReference type="NCBI Taxonomy" id="1720294"/>
    <lineage>
        <taxon>Bacteria</taxon>
        <taxon>Bacillati</taxon>
        <taxon>Bacillota</taxon>
        <taxon>Clostridia</taxon>
        <taxon>Lachnospirales</taxon>
        <taxon>Lachnospiraceae</taxon>
        <taxon>Eisenbergiella</taxon>
    </lineage>
</organism>
<evidence type="ECO:0000313" key="3">
    <source>
        <dbReference type="EMBL" id="RGE61834.1"/>
    </source>
</evidence>
<keyword evidence="1" id="KW-0812">Transmembrane</keyword>
<dbReference type="SUPFAM" id="SSF55874">
    <property type="entry name" value="ATPase domain of HSP90 chaperone/DNA topoisomerase II/histidine kinase"/>
    <property type="match status" value="1"/>
</dbReference>
<dbReference type="EMBL" id="QVLV01000005">
    <property type="protein sequence ID" value="RGE61834.1"/>
    <property type="molecule type" value="Genomic_DNA"/>
</dbReference>
<sequence>MEGQDIRAMIGMRLVQWLLTAAEMCGVFYIFLMFFERRSEKMWNSVLLGIMIVVLSGLTVWQREDTAMYSRYFMLACILAVTVAALAFFRTGFWKGLLATALYFETVYFLDVLSGYLGQLATGDEDFVAVIQKVLNPERLFVMTVSRLLVLGAVLAAVHYKGIVRNIFVRYKLVVAVFVLLEHIGLLYCDQVFYSSVVKKRRIDIYFVFFPLLILFVLILTIVFILYMEKKNELENFSIRNEMAEKSYQEMIMLYQQRDRIYHDMKNHIAVLSALMEDADPEPARQYISKIQKPIRELEQKRYTASRIVNIIMNDKVRRAEAAGISLHVKALEVGRNAVEDMDWCTILANLLDNAIEACEKVPEEERRIDFYLVQKDSIIILKISNPYSRGIQAEGDRLRSRKRNKALHGIGLESVRNSVEKYNGTFEFSYEGEVFRVSVMLFV</sequence>
<evidence type="ECO:0000259" key="2">
    <source>
        <dbReference type="Pfam" id="PF14501"/>
    </source>
</evidence>
<dbReference type="Proteomes" id="UP000260812">
    <property type="component" value="Unassembled WGS sequence"/>
</dbReference>
<feature type="transmembrane region" description="Helical" evidence="1">
    <location>
        <begin position="205"/>
        <end position="227"/>
    </location>
</feature>
<keyword evidence="3" id="KW-0067">ATP-binding</keyword>
<gene>
    <name evidence="3" type="ORF">DXC51_09835</name>
</gene>
<evidence type="ECO:0000313" key="4">
    <source>
        <dbReference type="Proteomes" id="UP000260812"/>
    </source>
</evidence>
<proteinExistence type="predicted"/>
<dbReference type="InterPro" id="IPR032834">
    <property type="entry name" value="NatK-like_C"/>
</dbReference>
<comment type="caution">
    <text evidence="3">The sequence shown here is derived from an EMBL/GenBank/DDBJ whole genome shotgun (WGS) entry which is preliminary data.</text>
</comment>
<dbReference type="Gene3D" id="3.30.565.10">
    <property type="entry name" value="Histidine kinase-like ATPase, C-terminal domain"/>
    <property type="match status" value="1"/>
</dbReference>
<evidence type="ECO:0000256" key="1">
    <source>
        <dbReference type="SAM" id="Phobius"/>
    </source>
</evidence>
<dbReference type="AlphaFoldDB" id="A0A3E3I764"/>
<feature type="transmembrane region" description="Helical" evidence="1">
    <location>
        <begin position="101"/>
        <end position="120"/>
    </location>
</feature>
<feature type="transmembrane region" description="Helical" evidence="1">
    <location>
        <begin position="140"/>
        <end position="161"/>
    </location>
</feature>
<keyword evidence="1" id="KW-0472">Membrane</keyword>
<feature type="transmembrane region" description="Helical" evidence="1">
    <location>
        <begin position="173"/>
        <end position="193"/>
    </location>
</feature>
<keyword evidence="4" id="KW-1185">Reference proteome</keyword>
<dbReference type="PANTHER" id="PTHR40448">
    <property type="entry name" value="TWO-COMPONENT SENSOR HISTIDINE KINASE"/>
    <property type="match status" value="1"/>
</dbReference>